<sequence length="90" mass="10143">IASLSICFHQPTRRSLQRFPPHSPLSHHQLLIPDLNEEVDLGKVEVLVEEVDLVRAEDLAVEASEVVAEVEAEEVAESDTTKQKHMKKLH</sequence>
<protein>
    <submittedName>
        <fullName evidence="1">Uncharacterized protein At3g23450</fullName>
    </submittedName>
</protein>
<name>Q0WTL0_ARATH</name>
<accession>Q0WTL0</accession>
<evidence type="ECO:0000313" key="1">
    <source>
        <dbReference type="EMBL" id="BAE99538.1"/>
    </source>
</evidence>
<proteinExistence type="evidence at transcript level"/>
<organism evidence="1">
    <name type="scientific">Arabidopsis thaliana</name>
    <name type="common">Mouse-ear cress</name>
    <dbReference type="NCBI Taxonomy" id="3702"/>
    <lineage>
        <taxon>Eukaryota</taxon>
        <taxon>Viridiplantae</taxon>
        <taxon>Streptophyta</taxon>
        <taxon>Embryophyta</taxon>
        <taxon>Tracheophyta</taxon>
        <taxon>Spermatophyta</taxon>
        <taxon>Magnoliopsida</taxon>
        <taxon>eudicotyledons</taxon>
        <taxon>Gunneridae</taxon>
        <taxon>Pentapetalae</taxon>
        <taxon>rosids</taxon>
        <taxon>malvids</taxon>
        <taxon>Brassicales</taxon>
        <taxon>Brassicaceae</taxon>
        <taxon>Camelineae</taxon>
        <taxon>Arabidopsis</taxon>
    </lineage>
</organism>
<gene>
    <name evidence="1" type="ordered locus">At3g23450</name>
</gene>
<reference evidence="1" key="1">
    <citation type="submission" date="2006-07" db="EMBL/GenBank/DDBJ databases">
        <title>Large-scale analysis of RIKEN Arabidopsis full-length (RAFL) cDNAs.</title>
        <authorList>
            <person name="Totoki Y."/>
            <person name="Seki M."/>
            <person name="Ishida J."/>
            <person name="Nakajima M."/>
            <person name="Enju A."/>
            <person name="Morosawa T."/>
            <person name="Kamiya A."/>
            <person name="Narusaka M."/>
            <person name="Shin-i T."/>
            <person name="Nakagawa M."/>
            <person name="Sakamoto N."/>
            <person name="Oishi K."/>
            <person name="Kohara Y."/>
            <person name="Kobayashi M."/>
            <person name="Toyoda A."/>
            <person name="Sakaki Y."/>
            <person name="Sakurai T."/>
            <person name="Iida K."/>
            <person name="Akiyama K."/>
            <person name="Satou M."/>
            <person name="Toyoda T."/>
            <person name="Konagaya A."/>
            <person name="Carninci P."/>
            <person name="Kawai J."/>
            <person name="Hayashizaki Y."/>
            <person name="Shinozaki K."/>
        </authorList>
    </citation>
    <scope>NUCLEOTIDE SEQUENCE</scope>
</reference>
<dbReference type="EMBL" id="AK227540">
    <property type="protein sequence ID" value="BAE99538.1"/>
    <property type="molecule type" value="mRNA"/>
</dbReference>
<dbReference type="AlphaFoldDB" id="Q0WTL0"/>
<feature type="non-terminal residue" evidence="1">
    <location>
        <position position="1"/>
    </location>
</feature>